<dbReference type="AlphaFoldDB" id="A0A2P2PZN2"/>
<proteinExistence type="predicted"/>
<reference evidence="1" key="1">
    <citation type="submission" date="2018-02" db="EMBL/GenBank/DDBJ databases">
        <title>Rhizophora mucronata_Transcriptome.</title>
        <authorList>
            <person name="Meera S.P."/>
            <person name="Sreeshan A."/>
            <person name="Augustine A."/>
        </authorList>
    </citation>
    <scope>NUCLEOTIDE SEQUENCE</scope>
    <source>
        <tissue evidence="1">Leaf</tissue>
    </source>
</reference>
<accession>A0A2P2PZN2</accession>
<name>A0A2P2PZN2_RHIMU</name>
<dbReference type="EMBL" id="GGEC01079665">
    <property type="protein sequence ID" value="MBX60149.1"/>
    <property type="molecule type" value="Transcribed_RNA"/>
</dbReference>
<evidence type="ECO:0000313" key="1">
    <source>
        <dbReference type="EMBL" id="MBX60149.1"/>
    </source>
</evidence>
<protein>
    <submittedName>
        <fullName evidence="1">Uncharacterized protein</fullName>
    </submittedName>
</protein>
<sequence length="34" mass="4326">MELRNIFYEDGISWDRLPMSTIWERERWNLSPFH</sequence>
<organism evidence="1">
    <name type="scientific">Rhizophora mucronata</name>
    <name type="common">Asiatic mangrove</name>
    <dbReference type="NCBI Taxonomy" id="61149"/>
    <lineage>
        <taxon>Eukaryota</taxon>
        <taxon>Viridiplantae</taxon>
        <taxon>Streptophyta</taxon>
        <taxon>Embryophyta</taxon>
        <taxon>Tracheophyta</taxon>
        <taxon>Spermatophyta</taxon>
        <taxon>Magnoliopsida</taxon>
        <taxon>eudicotyledons</taxon>
        <taxon>Gunneridae</taxon>
        <taxon>Pentapetalae</taxon>
        <taxon>rosids</taxon>
        <taxon>fabids</taxon>
        <taxon>Malpighiales</taxon>
        <taxon>Rhizophoraceae</taxon>
        <taxon>Rhizophora</taxon>
    </lineage>
</organism>